<feature type="domain" description="Activator of Hsp90 ATPase homologue 1/2-like C-terminal" evidence="2">
    <location>
        <begin position="23"/>
        <end position="152"/>
    </location>
</feature>
<protein>
    <submittedName>
        <fullName evidence="3">SRPBCC family protein</fullName>
    </submittedName>
</protein>
<name>A0ABW2RTD5_9NOCA</name>
<evidence type="ECO:0000256" key="1">
    <source>
        <dbReference type="ARBA" id="ARBA00006817"/>
    </source>
</evidence>
<evidence type="ECO:0000313" key="4">
    <source>
        <dbReference type="Proteomes" id="UP001596484"/>
    </source>
</evidence>
<organism evidence="3 4">
    <name type="scientific">Rhodococcus daqingensis</name>
    <dbReference type="NCBI Taxonomy" id="2479363"/>
    <lineage>
        <taxon>Bacteria</taxon>
        <taxon>Bacillati</taxon>
        <taxon>Actinomycetota</taxon>
        <taxon>Actinomycetes</taxon>
        <taxon>Mycobacteriales</taxon>
        <taxon>Nocardiaceae</taxon>
        <taxon>Rhodococcus</taxon>
    </lineage>
</organism>
<dbReference type="Proteomes" id="UP001596484">
    <property type="component" value="Unassembled WGS sequence"/>
</dbReference>
<proteinExistence type="inferred from homology"/>
<comment type="similarity">
    <text evidence="1">Belongs to the AHA1 family.</text>
</comment>
<dbReference type="InterPro" id="IPR023393">
    <property type="entry name" value="START-like_dom_sf"/>
</dbReference>
<evidence type="ECO:0000313" key="3">
    <source>
        <dbReference type="EMBL" id="MFC7447095.1"/>
    </source>
</evidence>
<gene>
    <name evidence="3" type="ORF">ACFQS9_04235</name>
</gene>
<dbReference type="InterPro" id="IPR013538">
    <property type="entry name" value="ASHA1/2-like_C"/>
</dbReference>
<evidence type="ECO:0000259" key="2">
    <source>
        <dbReference type="Pfam" id="PF08327"/>
    </source>
</evidence>
<accession>A0ABW2RTD5</accession>
<dbReference type="CDD" id="cd08898">
    <property type="entry name" value="SRPBCC_CalC_Aha1-like_5"/>
    <property type="match status" value="1"/>
</dbReference>
<dbReference type="RefSeq" id="WP_378401908.1">
    <property type="nucleotide sequence ID" value="NZ_JBHTCS010000008.1"/>
</dbReference>
<dbReference type="EMBL" id="JBHTCS010000008">
    <property type="protein sequence ID" value="MFC7447095.1"/>
    <property type="molecule type" value="Genomic_DNA"/>
</dbReference>
<dbReference type="Gene3D" id="3.30.530.20">
    <property type="match status" value="1"/>
</dbReference>
<reference evidence="4" key="1">
    <citation type="journal article" date="2019" name="Int. J. Syst. Evol. Microbiol.">
        <title>The Global Catalogue of Microorganisms (GCM) 10K type strain sequencing project: providing services to taxonomists for standard genome sequencing and annotation.</title>
        <authorList>
            <consortium name="The Broad Institute Genomics Platform"/>
            <consortium name="The Broad Institute Genome Sequencing Center for Infectious Disease"/>
            <person name="Wu L."/>
            <person name="Ma J."/>
        </authorList>
    </citation>
    <scope>NUCLEOTIDE SEQUENCE [LARGE SCALE GENOMIC DNA]</scope>
    <source>
        <strain evidence="4">ICMP 19430</strain>
    </source>
</reference>
<comment type="caution">
    <text evidence="3">The sequence shown here is derived from an EMBL/GenBank/DDBJ whole genome shotgun (WGS) entry which is preliminary data.</text>
</comment>
<keyword evidence="4" id="KW-1185">Reference proteome</keyword>
<dbReference type="SUPFAM" id="SSF55961">
    <property type="entry name" value="Bet v1-like"/>
    <property type="match status" value="1"/>
</dbReference>
<dbReference type="Pfam" id="PF08327">
    <property type="entry name" value="AHSA1"/>
    <property type="match status" value="1"/>
</dbReference>
<sequence>MSSTGQAVVDEGRYTVSRTVVIDAPRDRVWQALTDPAHIAKWFGQRAVIDSLTVGARGVFGWDEHGDMPLEIIEVDEPDRFGYRWGHVGDPDLIRGTDVRFALRELGGSTELTVVETGFDRVSDMESERRDALEGNRQGWNAELDELVAYLEAKAA</sequence>